<evidence type="ECO:0000256" key="1">
    <source>
        <dbReference type="SAM" id="MobiDB-lite"/>
    </source>
</evidence>
<dbReference type="AlphaFoldDB" id="A0AAE4C9R2"/>
<evidence type="ECO:0000313" key="3">
    <source>
        <dbReference type="Proteomes" id="UP001183643"/>
    </source>
</evidence>
<name>A0AAE4C9R2_9ACTN</name>
<proteinExistence type="predicted"/>
<protein>
    <submittedName>
        <fullName evidence="2">Uncharacterized protein</fullName>
    </submittedName>
</protein>
<gene>
    <name evidence="2" type="ORF">J2S41_003599</name>
</gene>
<dbReference type="EMBL" id="JAVDYB010000001">
    <property type="protein sequence ID" value="MDR7276821.1"/>
    <property type="molecule type" value="Genomic_DNA"/>
</dbReference>
<reference evidence="2" key="1">
    <citation type="submission" date="2023-07" db="EMBL/GenBank/DDBJ databases">
        <title>Sequencing the genomes of 1000 actinobacteria strains.</title>
        <authorList>
            <person name="Klenk H.-P."/>
        </authorList>
    </citation>
    <scope>NUCLEOTIDE SEQUENCE</scope>
    <source>
        <strain evidence="2">DSM 44707</strain>
    </source>
</reference>
<organism evidence="2 3">
    <name type="scientific">Catenuloplanes atrovinosus</name>
    <dbReference type="NCBI Taxonomy" id="137266"/>
    <lineage>
        <taxon>Bacteria</taxon>
        <taxon>Bacillati</taxon>
        <taxon>Actinomycetota</taxon>
        <taxon>Actinomycetes</taxon>
        <taxon>Micromonosporales</taxon>
        <taxon>Micromonosporaceae</taxon>
        <taxon>Catenuloplanes</taxon>
    </lineage>
</organism>
<accession>A0AAE4C9R2</accession>
<sequence>MTPDEKQSPLGQPAGVADPEPDPDFAGEHEDTAVSKDITGGQDEDAEPEAPGGWSGMEPTD</sequence>
<dbReference type="RefSeq" id="WP_310369036.1">
    <property type="nucleotide sequence ID" value="NZ_JAVDYB010000001.1"/>
</dbReference>
<comment type="caution">
    <text evidence="2">The sequence shown here is derived from an EMBL/GenBank/DDBJ whole genome shotgun (WGS) entry which is preliminary data.</text>
</comment>
<dbReference type="Proteomes" id="UP001183643">
    <property type="component" value="Unassembled WGS sequence"/>
</dbReference>
<evidence type="ECO:0000313" key="2">
    <source>
        <dbReference type="EMBL" id="MDR7276821.1"/>
    </source>
</evidence>
<feature type="region of interest" description="Disordered" evidence="1">
    <location>
        <begin position="1"/>
        <end position="61"/>
    </location>
</feature>
<keyword evidence="3" id="KW-1185">Reference proteome</keyword>